<gene>
    <name evidence="18" type="ORF">J437_LFUL019841</name>
</gene>
<keyword evidence="2 11" id="KW-0489">Methyltransferase</keyword>
<evidence type="ECO:0000256" key="11">
    <source>
        <dbReference type="PIRNR" id="PIRNR037404"/>
    </source>
</evidence>
<evidence type="ECO:0000256" key="6">
    <source>
        <dbReference type="ARBA" id="ARBA00022737"/>
    </source>
</evidence>
<dbReference type="Pfam" id="PF00145">
    <property type="entry name" value="DNA_methylase"/>
    <property type="match status" value="1"/>
</dbReference>
<dbReference type="PANTHER" id="PTHR10629">
    <property type="entry name" value="CYTOSINE-SPECIFIC METHYLTRANSFERASE"/>
    <property type="match status" value="1"/>
</dbReference>
<feature type="active site" evidence="12 14">
    <location>
        <position position="1180"/>
    </location>
</feature>
<evidence type="ECO:0000256" key="12">
    <source>
        <dbReference type="PIRSR" id="PIRSR037404-1"/>
    </source>
</evidence>
<feature type="region of interest" description="Disordered" evidence="15">
    <location>
        <begin position="1044"/>
        <end position="1086"/>
    </location>
</feature>
<keyword evidence="10 11" id="KW-0539">Nucleus</keyword>
<dbReference type="InterPro" id="IPR022702">
    <property type="entry name" value="Cytosine_MeTrfase1_RFD"/>
</dbReference>
<organism evidence="18 19">
    <name type="scientific">Ladona fulva</name>
    <name type="common">Scarce chaser dragonfly</name>
    <name type="synonym">Libellula fulva</name>
    <dbReference type="NCBI Taxonomy" id="123851"/>
    <lineage>
        <taxon>Eukaryota</taxon>
        <taxon>Metazoa</taxon>
        <taxon>Ecdysozoa</taxon>
        <taxon>Arthropoda</taxon>
        <taxon>Hexapoda</taxon>
        <taxon>Insecta</taxon>
        <taxon>Pterygota</taxon>
        <taxon>Palaeoptera</taxon>
        <taxon>Odonata</taxon>
        <taxon>Epiprocta</taxon>
        <taxon>Anisoptera</taxon>
        <taxon>Libelluloidea</taxon>
        <taxon>Libellulidae</taxon>
        <taxon>Ladona</taxon>
    </lineage>
</organism>
<dbReference type="GO" id="GO:0044027">
    <property type="term" value="P:negative regulation of gene expression via chromosomal CpG island methylation"/>
    <property type="evidence" value="ECO:0007669"/>
    <property type="project" value="TreeGrafter"/>
</dbReference>
<evidence type="ECO:0000259" key="16">
    <source>
        <dbReference type="PROSITE" id="PS51038"/>
    </source>
</evidence>
<dbReference type="InterPro" id="IPR010506">
    <property type="entry name" value="DMAP1-bd"/>
</dbReference>
<dbReference type="PROSITE" id="PS51679">
    <property type="entry name" value="SAM_MT_C5"/>
    <property type="match status" value="1"/>
</dbReference>
<evidence type="ECO:0000256" key="15">
    <source>
        <dbReference type="SAM" id="MobiDB-lite"/>
    </source>
</evidence>
<evidence type="ECO:0000313" key="18">
    <source>
        <dbReference type="EMBL" id="KAG8239320.1"/>
    </source>
</evidence>
<reference evidence="18" key="1">
    <citation type="submission" date="2013-04" db="EMBL/GenBank/DDBJ databases">
        <authorList>
            <person name="Qu J."/>
            <person name="Murali S.C."/>
            <person name="Bandaranaike D."/>
            <person name="Bellair M."/>
            <person name="Blankenburg K."/>
            <person name="Chao H."/>
            <person name="Dinh H."/>
            <person name="Doddapaneni H."/>
            <person name="Downs B."/>
            <person name="Dugan-Rocha S."/>
            <person name="Elkadiri S."/>
            <person name="Gnanaolivu R.D."/>
            <person name="Hernandez B."/>
            <person name="Javaid M."/>
            <person name="Jayaseelan J.C."/>
            <person name="Lee S."/>
            <person name="Li M."/>
            <person name="Ming W."/>
            <person name="Munidasa M."/>
            <person name="Muniz J."/>
            <person name="Nguyen L."/>
            <person name="Ongeri F."/>
            <person name="Osuji N."/>
            <person name="Pu L.-L."/>
            <person name="Puazo M."/>
            <person name="Qu C."/>
            <person name="Quiroz J."/>
            <person name="Raj R."/>
            <person name="Weissenberger G."/>
            <person name="Xin Y."/>
            <person name="Zou X."/>
            <person name="Han Y."/>
            <person name="Richards S."/>
            <person name="Worley K."/>
            <person name="Muzny D."/>
            <person name="Gibbs R."/>
        </authorList>
    </citation>
    <scope>NUCLEOTIDE SEQUENCE</scope>
    <source>
        <strain evidence="18">Sampled in the wild</strain>
    </source>
</reference>
<dbReference type="PIRSF" id="PIRSF037404">
    <property type="entry name" value="DNMT1"/>
    <property type="match status" value="1"/>
</dbReference>
<dbReference type="PANTHER" id="PTHR10629:SF52">
    <property type="entry name" value="DNA (CYTOSINE-5)-METHYLTRANSFERASE 1"/>
    <property type="match status" value="1"/>
</dbReference>
<evidence type="ECO:0000256" key="14">
    <source>
        <dbReference type="PROSITE-ProRule" id="PRU01016"/>
    </source>
</evidence>
<dbReference type="InterPro" id="IPR050390">
    <property type="entry name" value="C5-Methyltransferase"/>
</dbReference>
<keyword evidence="9 11" id="KW-0238">DNA-binding</keyword>
<comment type="catalytic activity">
    <reaction evidence="11">
        <text>a 2'-deoxycytidine in DNA + S-adenosyl-L-methionine = a 5-methyl-2'-deoxycytidine in DNA + S-adenosyl-L-homocysteine + H(+)</text>
        <dbReference type="Rhea" id="RHEA:13681"/>
        <dbReference type="Rhea" id="RHEA-COMP:11369"/>
        <dbReference type="Rhea" id="RHEA-COMP:11370"/>
        <dbReference type="ChEBI" id="CHEBI:15378"/>
        <dbReference type="ChEBI" id="CHEBI:57856"/>
        <dbReference type="ChEBI" id="CHEBI:59789"/>
        <dbReference type="ChEBI" id="CHEBI:85452"/>
        <dbReference type="ChEBI" id="CHEBI:85454"/>
        <dbReference type="EC" id="2.1.1.37"/>
    </reaction>
</comment>
<dbReference type="SMART" id="SM00439">
    <property type="entry name" value="BAH"/>
    <property type="match status" value="2"/>
</dbReference>
<dbReference type="Gene3D" id="2.30.30.490">
    <property type="match status" value="2"/>
</dbReference>
<comment type="similarity">
    <text evidence="11 14">Belongs to the class I-like SAM-binding methyltransferase superfamily. C5-methyltransferase family.</text>
</comment>
<feature type="compositionally biased region" description="Polar residues" evidence="15">
    <location>
        <begin position="137"/>
        <end position="147"/>
    </location>
</feature>
<evidence type="ECO:0000256" key="8">
    <source>
        <dbReference type="ARBA" id="ARBA00022833"/>
    </source>
</evidence>
<dbReference type="InterPro" id="IPR001025">
    <property type="entry name" value="BAH_dom"/>
</dbReference>
<dbReference type="GO" id="GO:0005634">
    <property type="term" value="C:nucleus"/>
    <property type="evidence" value="ECO:0007669"/>
    <property type="project" value="UniProtKB-SubCell"/>
</dbReference>
<feature type="compositionally biased region" description="Acidic residues" evidence="15">
    <location>
        <begin position="231"/>
        <end position="246"/>
    </location>
</feature>
<dbReference type="Pfam" id="PF02008">
    <property type="entry name" value="zf-CXXC"/>
    <property type="match status" value="1"/>
</dbReference>
<dbReference type="GO" id="GO:0006346">
    <property type="term" value="P:DNA methylation-dependent constitutive heterochromatin formation"/>
    <property type="evidence" value="ECO:0007669"/>
    <property type="project" value="InterPro"/>
</dbReference>
<comment type="subcellular location">
    <subcellularLocation>
        <location evidence="1 11">Nucleus</location>
    </subcellularLocation>
</comment>
<dbReference type="InterPro" id="IPR031303">
    <property type="entry name" value="C5_meth_CS"/>
</dbReference>
<evidence type="ECO:0000256" key="10">
    <source>
        <dbReference type="ARBA" id="ARBA00023242"/>
    </source>
</evidence>
<feature type="compositionally biased region" description="Basic and acidic residues" evidence="15">
    <location>
        <begin position="202"/>
        <end position="222"/>
    </location>
</feature>
<dbReference type="GO" id="GO:0003886">
    <property type="term" value="F:DNA (cytosine-5-)-methyltransferase activity"/>
    <property type="evidence" value="ECO:0007669"/>
    <property type="project" value="UniProtKB-UniRule"/>
</dbReference>
<accession>A0A8K0KQS9</accession>
<dbReference type="GO" id="GO:0003677">
    <property type="term" value="F:DNA binding"/>
    <property type="evidence" value="ECO:0007669"/>
    <property type="project" value="UniProtKB-KW"/>
</dbReference>
<keyword evidence="8" id="KW-0862">Zinc</keyword>
<keyword evidence="19" id="KW-1185">Reference proteome</keyword>
<dbReference type="InterPro" id="IPR018117">
    <property type="entry name" value="C5_DNA_meth_AS"/>
</dbReference>
<feature type="domain" description="CXXC-type" evidence="17">
    <location>
        <begin position="561"/>
        <end position="607"/>
    </location>
</feature>
<evidence type="ECO:0000256" key="9">
    <source>
        <dbReference type="ARBA" id="ARBA00023125"/>
    </source>
</evidence>
<feature type="compositionally biased region" description="Polar residues" evidence="15">
    <location>
        <begin position="254"/>
        <end position="272"/>
    </location>
</feature>
<sequence>MPIPTSKQIVLSTEVKQRLRDLHTDFEDGDITKKGYCKKKWEILSSVVPTSFQEKVEDLKKRFDDGKMATDAYHDVIMSTLDEMCSTSLYIENSDKANPVKEAGLPVRADSDTDIALSCDDNESHKVEDEEMENNIPGCSNKSSPRSGTRRSLRSSFDANKSSSKKNGQSKVIMKNVDVSNKKKPNSPSHAKEQPTIISLFRNEKSKSIDNGQKKTEDEPKPMEVNSLDIKEEEDETLTNREDDEGNEKKPRLSSESMPKNGTQKLEQSNVTAKPKMPPPRCSICKQVLVDNPDLCMYGGHPRDAVEEEVALVDPRLSLFTGDEVDEIDSSDERPQNKITGFSVFDQEGHLCPFDSGLIEKNVLLYFSGYLKAIYEENKDIEGGIPVKDLGPINEWWVSGFDGGESVLIGFSTGFGDYILMEPSAEYAPFMDAVKEKIFMSKITTVPPENMPSLTEDGLLRHAQFICDQVLSFDKVELGEHEAGSSEMQESLLTSPCMRSLINLAGVSFVKRQKVRRGIRKDLQLKKKVQWTKATTTLLVKEVFENFFREQIQLENNEKVKIQKRRRCGICEACQQPDCGTCSACKDMIKFGGSGRSKQACVSRKCPNLAIQEAEDSEPEDEDSYQKLAEARNDCPSPVKTIRNHLTGSKKTITWIGDPIFKSDIKTYYKEALVEGVGKVELGSHVLVQPKDPSTPYFIARINNMWGDNNSRRIRGSETVLGETADPTEVFCIDECEDVSLRAIAKKVKVLKYQHPENWYVLGGEVDGSEIRKYFESEGKCEEKEEILWFQKRYDKIHGRFEDLLDDPPCPKPGTEYRYCPSCERLYLLQNSQIARVDEKMECKPKSEVLYGVVHYHNEEYRRGTFVFIDPAKVSWTTESLGKDMKKKEKQRYDDSNVDEEMYPEYYRKYASTGDEKERNVKGSNLETPTPFIIGMITEIKAKQSVFNGDPRFVSASDICLDVTIFFRPEDTHKGLMATYQADLNLLYWTGISRSVAFKSVVGQCYVVYGENVEGFGDADNPRHWSTLGPNRFYFLQSYNHQTKSFSDPPQEARSIGKHSKGKGKGKGKGKKEKEDDSKMQKIEEWPSISSPLKSLDVFAGCGGLSDGLHQSGVTTTEWAIEKDEAAANAFKLNNPRCTVFSDDCNDLLRLVMDGETVNQSGQRLPLKGDVELLCGGPPCQGFSGMNRFNSRQYSLFKASCLLWLNSLIASYLSYCDYYRPRFFILENVRNFVSFKKSMVLKLTLRCLIRMGYQCSFAILQAGNYGVPQTRRRAIIFAAAPGEMLPKYPSPTHVFSPKACKLSVMVDDKRFDPYFPSSAPFRTITVRDAMSDLPEIRNGSKKEEISYGGEPLSHFQRQMRGNQEVLKDHICKEMAPIVEARMAHIPTASGSDWRDLPNIVVRLSDGNYTKKLIYSHDDKKNGGGVNGALRGVCACATGKSCDPMDRQFNTLIPWCLPHTGNRHNHWAGLYGRLEWDGFFSTTITNPEPMGKQKLFIPQQLVIGERGQSGEQNGRVLHPEQTRVVSVRECARSQGFTDTYRFYGNVLDKHRQVGNAVPPPLGAAIGREIRKCVSIKERGQNASEMRDANCNQVTGP</sequence>
<feature type="compositionally biased region" description="Basic and acidic residues" evidence="15">
    <location>
        <begin position="1072"/>
        <end position="1085"/>
    </location>
</feature>
<dbReference type="Gene3D" id="3.40.50.150">
    <property type="entry name" value="Vaccinia Virus protein VP39"/>
    <property type="match status" value="1"/>
</dbReference>
<proteinExistence type="inferred from homology"/>
<keyword evidence="7 13" id="KW-0863">Zinc-finger</keyword>
<dbReference type="GO" id="GO:0032259">
    <property type="term" value="P:methylation"/>
    <property type="evidence" value="ECO:0007669"/>
    <property type="project" value="UniProtKB-KW"/>
</dbReference>
<evidence type="ECO:0000256" key="13">
    <source>
        <dbReference type="PROSITE-ProRule" id="PRU00509"/>
    </source>
</evidence>
<dbReference type="InterPro" id="IPR029063">
    <property type="entry name" value="SAM-dependent_MTases_sf"/>
</dbReference>
<dbReference type="Proteomes" id="UP000792457">
    <property type="component" value="Unassembled WGS sequence"/>
</dbReference>
<evidence type="ECO:0000256" key="3">
    <source>
        <dbReference type="ARBA" id="ARBA00022679"/>
    </source>
</evidence>
<dbReference type="FunFam" id="3.40.50.150:FF:000036">
    <property type="entry name" value="DNA (cytosine-5)-methyltransferase"/>
    <property type="match status" value="1"/>
</dbReference>
<dbReference type="EMBL" id="KZ309591">
    <property type="protein sequence ID" value="KAG8239320.1"/>
    <property type="molecule type" value="Genomic_DNA"/>
</dbReference>
<dbReference type="Pfam" id="PF12047">
    <property type="entry name" value="DNMT1-RFD"/>
    <property type="match status" value="1"/>
</dbReference>
<dbReference type="Pfam" id="PF06464">
    <property type="entry name" value="DMAP_binding"/>
    <property type="match status" value="1"/>
</dbReference>
<comment type="caution">
    <text evidence="18">The sequence shown here is derived from an EMBL/GenBank/DDBJ whole genome shotgun (WGS) entry which is preliminary data.</text>
</comment>
<keyword evidence="4 11" id="KW-0949">S-adenosyl-L-methionine</keyword>
<feature type="domain" description="BAH" evidence="16">
    <location>
        <begin position="909"/>
        <end position="1050"/>
    </location>
</feature>
<evidence type="ECO:0000256" key="5">
    <source>
        <dbReference type="ARBA" id="ARBA00022723"/>
    </source>
</evidence>
<dbReference type="FunFam" id="3.90.120.10:FF:000001">
    <property type="entry name" value="DNA (cytosine-5)-methyltransferase"/>
    <property type="match status" value="1"/>
</dbReference>
<name>A0A8K0KQS9_LADFU</name>
<dbReference type="PROSITE" id="PS51058">
    <property type="entry name" value="ZF_CXXC"/>
    <property type="match status" value="1"/>
</dbReference>
<dbReference type="SUPFAM" id="SSF53335">
    <property type="entry name" value="S-adenosyl-L-methionine-dependent methyltransferases"/>
    <property type="match status" value="1"/>
</dbReference>
<feature type="compositionally biased region" description="Basic residues" evidence="15">
    <location>
        <begin position="1056"/>
        <end position="1071"/>
    </location>
</feature>
<protein>
    <recommendedName>
        <fullName evidence="11">DNA (cytosine-5)-methyltransferase</fullName>
        <ecNumber evidence="11">2.1.1.37</ecNumber>
    </recommendedName>
</protein>
<evidence type="ECO:0000313" key="19">
    <source>
        <dbReference type="Proteomes" id="UP000792457"/>
    </source>
</evidence>
<keyword evidence="5" id="KW-0479">Metal-binding</keyword>
<keyword evidence="6" id="KW-0677">Repeat</keyword>
<evidence type="ECO:0000256" key="7">
    <source>
        <dbReference type="ARBA" id="ARBA00022771"/>
    </source>
</evidence>
<feature type="domain" description="BAH" evidence="16">
    <location>
        <begin position="678"/>
        <end position="805"/>
    </location>
</feature>
<dbReference type="Gene3D" id="3.90.120.10">
    <property type="entry name" value="DNA Methylase, subunit A, domain 2"/>
    <property type="match status" value="1"/>
</dbReference>
<dbReference type="EC" id="2.1.1.37" evidence="11"/>
<dbReference type="PRINTS" id="PR00105">
    <property type="entry name" value="C5METTRFRASE"/>
</dbReference>
<dbReference type="PROSITE" id="PS51038">
    <property type="entry name" value="BAH"/>
    <property type="match status" value="2"/>
</dbReference>
<dbReference type="PROSITE" id="PS00094">
    <property type="entry name" value="C5_MTASE_1"/>
    <property type="match status" value="1"/>
</dbReference>
<evidence type="ECO:0000259" key="17">
    <source>
        <dbReference type="PROSITE" id="PS51058"/>
    </source>
</evidence>
<dbReference type="GO" id="GO:0008270">
    <property type="term" value="F:zinc ion binding"/>
    <property type="evidence" value="ECO:0007669"/>
    <property type="project" value="UniProtKB-KW"/>
</dbReference>
<feature type="region of interest" description="Disordered" evidence="15">
    <location>
        <begin position="105"/>
        <end position="278"/>
    </location>
</feature>
<dbReference type="InterPro" id="IPR001525">
    <property type="entry name" value="C5_MeTfrase"/>
</dbReference>
<dbReference type="Pfam" id="PF01426">
    <property type="entry name" value="BAH"/>
    <property type="match status" value="2"/>
</dbReference>
<keyword evidence="3 11" id="KW-0808">Transferase</keyword>
<evidence type="ECO:0000256" key="4">
    <source>
        <dbReference type="ARBA" id="ARBA00022691"/>
    </source>
</evidence>
<dbReference type="InterPro" id="IPR002857">
    <property type="entry name" value="Znf_CXXC"/>
</dbReference>
<dbReference type="OrthoDB" id="5376140at2759"/>
<dbReference type="GO" id="GO:0003682">
    <property type="term" value="F:chromatin binding"/>
    <property type="evidence" value="ECO:0007669"/>
    <property type="project" value="UniProtKB-UniRule"/>
</dbReference>
<feature type="compositionally biased region" description="Low complexity" evidence="15">
    <location>
        <begin position="160"/>
        <end position="171"/>
    </location>
</feature>
<evidence type="ECO:0000256" key="1">
    <source>
        <dbReference type="ARBA" id="ARBA00004123"/>
    </source>
</evidence>
<dbReference type="InterPro" id="IPR043151">
    <property type="entry name" value="BAH_sf"/>
</dbReference>
<dbReference type="Gene3D" id="1.10.10.2230">
    <property type="match status" value="1"/>
</dbReference>
<dbReference type="PROSITE" id="PS00095">
    <property type="entry name" value="C5_MTASE_2"/>
    <property type="match status" value="1"/>
</dbReference>
<evidence type="ECO:0000256" key="2">
    <source>
        <dbReference type="ARBA" id="ARBA00022603"/>
    </source>
</evidence>
<reference evidence="18" key="2">
    <citation type="submission" date="2017-10" db="EMBL/GenBank/DDBJ databases">
        <title>Ladona fulva Genome sequencing and assembly.</title>
        <authorList>
            <person name="Murali S."/>
            <person name="Richards S."/>
            <person name="Bandaranaike D."/>
            <person name="Bellair M."/>
            <person name="Blankenburg K."/>
            <person name="Chao H."/>
            <person name="Dinh H."/>
            <person name="Doddapaneni H."/>
            <person name="Dugan-Rocha S."/>
            <person name="Elkadiri S."/>
            <person name="Gnanaolivu R."/>
            <person name="Hernandez B."/>
            <person name="Skinner E."/>
            <person name="Javaid M."/>
            <person name="Lee S."/>
            <person name="Li M."/>
            <person name="Ming W."/>
            <person name="Munidasa M."/>
            <person name="Muniz J."/>
            <person name="Nguyen L."/>
            <person name="Hughes D."/>
            <person name="Osuji N."/>
            <person name="Pu L.-L."/>
            <person name="Puazo M."/>
            <person name="Qu C."/>
            <person name="Quiroz J."/>
            <person name="Raj R."/>
            <person name="Weissenberger G."/>
            <person name="Xin Y."/>
            <person name="Zou X."/>
            <person name="Han Y."/>
            <person name="Worley K."/>
            <person name="Muzny D."/>
            <person name="Gibbs R."/>
        </authorList>
    </citation>
    <scope>NUCLEOTIDE SEQUENCE</scope>
    <source>
        <strain evidence="18">Sampled in the wild</strain>
    </source>
</reference>